<feature type="disulfide bond" description="Redox-active" evidence="11">
    <location>
        <begin position="539"/>
        <end position="542"/>
    </location>
</feature>
<dbReference type="GO" id="GO:0006457">
    <property type="term" value="P:protein folding"/>
    <property type="evidence" value="ECO:0007669"/>
    <property type="project" value="TreeGrafter"/>
</dbReference>
<evidence type="ECO:0000256" key="11">
    <source>
        <dbReference type="PIRSR" id="PIRSR605792-51"/>
    </source>
</evidence>
<keyword evidence="6" id="KW-0677">Repeat</keyword>
<evidence type="ECO:0000313" key="16">
    <source>
        <dbReference type="Proteomes" id="UP001497623"/>
    </source>
</evidence>
<dbReference type="NCBIfam" id="TIGR01130">
    <property type="entry name" value="ER_PDI_fam"/>
    <property type="match status" value="1"/>
</dbReference>
<evidence type="ECO:0000256" key="6">
    <source>
        <dbReference type="ARBA" id="ARBA00022737"/>
    </source>
</evidence>
<evidence type="ECO:0000256" key="5">
    <source>
        <dbReference type="ARBA" id="ARBA00022729"/>
    </source>
</evidence>
<reference evidence="15 16" key="1">
    <citation type="submission" date="2024-05" db="EMBL/GenBank/DDBJ databases">
        <authorList>
            <person name="Wallberg A."/>
        </authorList>
    </citation>
    <scope>NUCLEOTIDE SEQUENCE [LARGE SCALE GENOMIC DNA]</scope>
</reference>
<keyword evidence="10 11" id="KW-0676">Redox-active center</keyword>
<evidence type="ECO:0000313" key="15">
    <source>
        <dbReference type="EMBL" id="CAL4173797.1"/>
    </source>
</evidence>
<evidence type="ECO:0000259" key="14">
    <source>
        <dbReference type="PROSITE" id="PS51352"/>
    </source>
</evidence>
<dbReference type="GO" id="GO:0003756">
    <property type="term" value="F:protein disulfide isomerase activity"/>
    <property type="evidence" value="ECO:0007669"/>
    <property type="project" value="UniProtKB-EC"/>
</dbReference>
<dbReference type="InterPro" id="IPR036249">
    <property type="entry name" value="Thioredoxin-like_sf"/>
</dbReference>
<evidence type="ECO:0000256" key="9">
    <source>
        <dbReference type="ARBA" id="ARBA00023235"/>
    </source>
</evidence>
<dbReference type="Pfam" id="PF00085">
    <property type="entry name" value="Thioredoxin"/>
    <property type="match status" value="3"/>
</dbReference>
<feature type="disulfide bond" description="Redox-active" evidence="11">
    <location>
        <begin position="195"/>
        <end position="198"/>
    </location>
</feature>
<dbReference type="FunFam" id="3.40.30.10:FF:000076">
    <property type="entry name" value="Protein disulfide-isomerase A4"/>
    <property type="match status" value="1"/>
</dbReference>
<dbReference type="InterPro" id="IPR005792">
    <property type="entry name" value="Prot_disulphide_isomerase"/>
</dbReference>
<comment type="subcellular location">
    <subcellularLocation>
        <location evidence="2">Endoplasmic reticulum lumen</location>
    </subcellularLocation>
</comment>
<evidence type="ECO:0000256" key="4">
    <source>
        <dbReference type="ARBA" id="ARBA00012723"/>
    </source>
</evidence>
<dbReference type="Gene3D" id="3.40.30.10">
    <property type="entry name" value="Glutaredoxin"/>
    <property type="match status" value="5"/>
</dbReference>
<keyword evidence="8 11" id="KW-1015">Disulfide bond</keyword>
<dbReference type="Pfam" id="PF13848">
    <property type="entry name" value="Thioredoxin_6"/>
    <property type="match status" value="1"/>
</dbReference>
<evidence type="ECO:0000256" key="7">
    <source>
        <dbReference type="ARBA" id="ARBA00022824"/>
    </source>
</evidence>
<dbReference type="SUPFAM" id="SSF52833">
    <property type="entry name" value="Thioredoxin-like"/>
    <property type="match status" value="5"/>
</dbReference>
<dbReference type="InterPro" id="IPR013766">
    <property type="entry name" value="Thioredoxin_domain"/>
</dbReference>
<dbReference type="CDD" id="cd02961">
    <property type="entry name" value="PDI_a_family"/>
    <property type="match status" value="2"/>
</dbReference>
<evidence type="ECO:0000256" key="12">
    <source>
        <dbReference type="RuleBase" id="RU004208"/>
    </source>
</evidence>
<protein>
    <recommendedName>
        <fullName evidence="4 13">Protein disulfide-isomerase</fullName>
        <ecNumber evidence="4 13">5.3.4.1</ecNumber>
    </recommendedName>
</protein>
<gene>
    <name evidence="15" type="ORF">MNOR_LOCUS34433</name>
</gene>
<dbReference type="PROSITE" id="PS51352">
    <property type="entry name" value="THIOREDOXIN_2"/>
    <property type="match status" value="3"/>
</dbReference>
<dbReference type="GO" id="GO:0005788">
    <property type="term" value="C:endoplasmic reticulum lumen"/>
    <property type="evidence" value="ECO:0007669"/>
    <property type="project" value="UniProtKB-SubCell"/>
</dbReference>
<dbReference type="GO" id="GO:0034976">
    <property type="term" value="P:response to endoplasmic reticulum stress"/>
    <property type="evidence" value="ECO:0007669"/>
    <property type="project" value="TreeGrafter"/>
</dbReference>
<feature type="domain" description="Thioredoxin" evidence="14">
    <location>
        <begin position="25"/>
        <end position="158"/>
    </location>
</feature>
<keyword evidence="7" id="KW-0256">Endoplasmic reticulum</keyword>
<dbReference type="PROSITE" id="PS00194">
    <property type="entry name" value="THIOREDOXIN_1"/>
    <property type="match status" value="2"/>
</dbReference>
<organism evidence="15 16">
    <name type="scientific">Meganyctiphanes norvegica</name>
    <name type="common">Northern krill</name>
    <name type="synonym">Thysanopoda norvegica</name>
    <dbReference type="NCBI Taxonomy" id="48144"/>
    <lineage>
        <taxon>Eukaryota</taxon>
        <taxon>Metazoa</taxon>
        <taxon>Ecdysozoa</taxon>
        <taxon>Arthropoda</taxon>
        <taxon>Crustacea</taxon>
        <taxon>Multicrustacea</taxon>
        <taxon>Malacostraca</taxon>
        <taxon>Eumalacostraca</taxon>
        <taxon>Eucarida</taxon>
        <taxon>Euphausiacea</taxon>
        <taxon>Euphausiidae</taxon>
        <taxon>Meganyctiphanes</taxon>
    </lineage>
</organism>
<keyword evidence="9 13" id="KW-0413">Isomerase</keyword>
<dbReference type="InterPro" id="IPR017937">
    <property type="entry name" value="Thioredoxin_CS"/>
</dbReference>
<dbReference type="InterPro" id="IPR005788">
    <property type="entry name" value="PDI_thioredoxin-like_dom"/>
</dbReference>
<dbReference type="PANTHER" id="PTHR18929:SF210">
    <property type="entry name" value="PROTEIN DISULFIDE-ISOMERASE A4"/>
    <property type="match status" value="1"/>
</dbReference>
<evidence type="ECO:0000256" key="13">
    <source>
        <dbReference type="RuleBase" id="RU361130"/>
    </source>
</evidence>
<feature type="domain" description="Thioredoxin" evidence="14">
    <location>
        <begin position="476"/>
        <end position="620"/>
    </location>
</feature>
<dbReference type="AlphaFoldDB" id="A0AAV2SAV2"/>
<feature type="domain" description="Thioredoxin" evidence="14">
    <location>
        <begin position="160"/>
        <end position="271"/>
    </location>
</feature>
<dbReference type="EMBL" id="CAXKWB010053064">
    <property type="protein sequence ID" value="CAL4173797.1"/>
    <property type="molecule type" value="Genomic_DNA"/>
</dbReference>
<comment type="caution">
    <text evidence="15">The sequence shown here is derived from an EMBL/GenBank/DDBJ whole genome shotgun (WGS) entry which is preliminary data.</text>
</comment>
<sequence>MSLHFAVAILISLSCFTGAEEYIKEPKINFDPDGEIPVIEGFGGNVDIPVENDVLVLTRDNFIHVVNTKEVILVEFYAPWCGHCKALTPEYEKAAKFLKLQNIPIAKVDADKETELAKEFLISGFPTLKLFKKGTPVEDYDGPRTSSGFVEYMMKHADPNYTPPPSSVVTLNSGNFSKAVKSEKLILVAFVAPWCKHCKALEPEFEGAATELKGDKIMLAKVDGPENKELADEYGVNGYPTLFVFRNGRKFQFSGQRDQSGMIAYMKEQAKLPSREVTSPLEATNSLARKDATVAAYFTEKGDMYEEFIGAANELRGRLVFLHTFDEATANKLKIKPNNINVIMPEIYHSKYEDKIYRYTKKTGTYKDIVQWLTKKTIPLVGERTKANMGYKYSNRPLVVIYYDVNFDHQYVKATQYVRKIILPVADKFRDFTFAICNEEEFDEEIKSLGLEDSGEDVNAAIFTDKLKYPMEPEDDFEGETLEEFITKFKKGKVKAFLKSQPIPKRQDSPVHVIVANNFDKEVLETKKDVLIEFYAPWCGHCKQLDPVYKKLAKHLAKSNPDVVVGKMDATANDVHPMFKIEGFPTIYFLKANEKDNPIPFSGGDRSLEKLKEFVQEESSIGEIGKDEL</sequence>
<keyword evidence="5 13" id="KW-0732">Signal</keyword>
<feature type="signal peptide" evidence="13">
    <location>
        <begin position="1"/>
        <end position="19"/>
    </location>
</feature>
<comment type="catalytic activity">
    <reaction evidence="1 13">
        <text>Catalyzes the rearrangement of -S-S- bonds in proteins.</text>
        <dbReference type="EC" id="5.3.4.1"/>
    </reaction>
</comment>
<accession>A0AAV2SAV2</accession>
<dbReference type="NCBIfam" id="TIGR01126">
    <property type="entry name" value="pdi_dom"/>
    <property type="match status" value="2"/>
</dbReference>
<evidence type="ECO:0000256" key="2">
    <source>
        <dbReference type="ARBA" id="ARBA00004319"/>
    </source>
</evidence>
<dbReference type="Proteomes" id="UP001497623">
    <property type="component" value="Unassembled WGS sequence"/>
</dbReference>
<keyword evidence="16" id="KW-1185">Reference proteome</keyword>
<dbReference type="EC" id="5.3.4.1" evidence="4 13"/>
<evidence type="ECO:0000256" key="3">
    <source>
        <dbReference type="ARBA" id="ARBA00006347"/>
    </source>
</evidence>
<name>A0AAV2SAV2_MEGNR</name>
<evidence type="ECO:0000256" key="1">
    <source>
        <dbReference type="ARBA" id="ARBA00001182"/>
    </source>
</evidence>
<dbReference type="GO" id="GO:0009986">
    <property type="term" value="C:cell surface"/>
    <property type="evidence" value="ECO:0007669"/>
    <property type="project" value="TreeGrafter"/>
</dbReference>
<dbReference type="PRINTS" id="PR00421">
    <property type="entry name" value="THIOREDOXIN"/>
</dbReference>
<dbReference type="FunFam" id="3.40.30.10:FF:000017">
    <property type="entry name" value="Protein disulfide-isomerase A4"/>
    <property type="match status" value="1"/>
</dbReference>
<feature type="chain" id="PRO_5043097160" description="Protein disulfide-isomerase" evidence="13">
    <location>
        <begin position="20"/>
        <end position="629"/>
    </location>
</feature>
<evidence type="ECO:0000256" key="8">
    <source>
        <dbReference type="ARBA" id="ARBA00023157"/>
    </source>
</evidence>
<evidence type="ECO:0000256" key="10">
    <source>
        <dbReference type="ARBA" id="ARBA00023284"/>
    </source>
</evidence>
<comment type="similarity">
    <text evidence="3 12">Belongs to the protein disulfide isomerase family.</text>
</comment>
<proteinExistence type="inferred from homology"/>
<dbReference type="CDD" id="cd02995">
    <property type="entry name" value="PDI_a_PDI_a'_C"/>
    <property type="match status" value="1"/>
</dbReference>
<dbReference type="PANTHER" id="PTHR18929">
    <property type="entry name" value="PROTEIN DISULFIDE ISOMERASE"/>
    <property type="match status" value="1"/>
</dbReference>